<comment type="caution">
    <text evidence="1">The sequence shown here is derived from an EMBL/GenBank/DDBJ whole genome shotgun (WGS) entry which is preliminary data.</text>
</comment>
<evidence type="ECO:0000313" key="1">
    <source>
        <dbReference type="EMBL" id="MEQ2190136.1"/>
    </source>
</evidence>
<sequence>MSPLNHLLPLKFSFQWFHNPESKRFSTKHYLTFLFRGPLRKARVLTPSISVLQVSSHSSTEDTFLDRKIFLLRKTILNRFKLLSAVSDDIPSPSRATILYFRGLPKVLFVSEKCTLYLSAVKRIERTIVV</sequence>
<organism evidence="1 2">
    <name type="scientific">Goodea atripinnis</name>
    <dbReference type="NCBI Taxonomy" id="208336"/>
    <lineage>
        <taxon>Eukaryota</taxon>
        <taxon>Metazoa</taxon>
        <taxon>Chordata</taxon>
        <taxon>Craniata</taxon>
        <taxon>Vertebrata</taxon>
        <taxon>Euteleostomi</taxon>
        <taxon>Actinopterygii</taxon>
        <taxon>Neopterygii</taxon>
        <taxon>Teleostei</taxon>
        <taxon>Neoteleostei</taxon>
        <taxon>Acanthomorphata</taxon>
        <taxon>Ovalentaria</taxon>
        <taxon>Atherinomorphae</taxon>
        <taxon>Cyprinodontiformes</taxon>
        <taxon>Goodeidae</taxon>
        <taxon>Goodea</taxon>
    </lineage>
</organism>
<reference evidence="1 2" key="1">
    <citation type="submission" date="2021-06" db="EMBL/GenBank/DDBJ databases">
        <authorList>
            <person name="Palmer J.M."/>
        </authorList>
    </citation>
    <scope>NUCLEOTIDE SEQUENCE [LARGE SCALE GENOMIC DNA]</scope>
    <source>
        <strain evidence="1 2">GA_2019</strain>
        <tissue evidence="1">Muscle</tissue>
    </source>
</reference>
<dbReference type="Proteomes" id="UP001476798">
    <property type="component" value="Unassembled WGS sequence"/>
</dbReference>
<name>A0ABV0Q2X3_9TELE</name>
<dbReference type="EMBL" id="JAHRIO010096193">
    <property type="protein sequence ID" value="MEQ2190136.1"/>
    <property type="molecule type" value="Genomic_DNA"/>
</dbReference>
<evidence type="ECO:0008006" key="3">
    <source>
        <dbReference type="Google" id="ProtNLM"/>
    </source>
</evidence>
<keyword evidence="2" id="KW-1185">Reference proteome</keyword>
<evidence type="ECO:0000313" key="2">
    <source>
        <dbReference type="Proteomes" id="UP001476798"/>
    </source>
</evidence>
<protein>
    <recommendedName>
        <fullName evidence="3">Maturase K</fullName>
    </recommendedName>
</protein>
<accession>A0ABV0Q2X3</accession>
<gene>
    <name evidence="1" type="ORF">GOODEAATRI_032653</name>
</gene>
<proteinExistence type="predicted"/>